<protein>
    <submittedName>
        <fullName evidence="1">Uncharacterized protein</fullName>
    </submittedName>
</protein>
<dbReference type="OrthoDB" id="2935230at2759"/>
<dbReference type="EMBL" id="MU157908">
    <property type="protein sequence ID" value="KAF9523893.1"/>
    <property type="molecule type" value="Genomic_DNA"/>
</dbReference>
<evidence type="ECO:0000313" key="2">
    <source>
        <dbReference type="Proteomes" id="UP000807306"/>
    </source>
</evidence>
<sequence length="291" mass="33005">MSTVPLPKLVRSDAGLDSLPNELLLSVITQACESKESYRTLLLLNRRLHELVTASDFLLKLPIRIDTASVAPFHRVLISNPQFANSITYLWINGPTFKRLGSAVSQDVVMACPQLISLACTTSLLYILGASVASLKPEKARGDKFRNLRELTLFAHDYTSWQTLMESGDTNEWITGQVTHLRLQYRAPPEFADLEEDWFPSLTHYAISVQHPGTISLTREEFQNIFPRDEVEQIIITTFENPEEVNKEVLEWDERIHYGFCVSTGGTEEFSMWAGRASGTDSVWTRGTRYF</sequence>
<proteinExistence type="predicted"/>
<dbReference type="AlphaFoldDB" id="A0A9P6JKE8"/>
<dbReference type="Proteomes" id="UP000807306">
    <property type="component" value="Unassembled WGS sequence"/>
</dbReference>
<organism evidence="1 2">
    <name type="scientific">Crepidotus variabilis</name>
    <dbReference type="NCBI Taxonomy" id="179855"/>
    <lineage>
        <taxon>Eukaryota</taxon>
        <taxon>Fungi</taxon>
        <taxon>Dikarya</taxon>
        <taxon>Basidiomycota</taxon>
        <taxon>Agaricomycotina</taxon>
        <taxon>Agaricomycetes</taxon>
        <taxon>Agaricomycetidae</taxon>
        <taxon>Agaricales</taxon>
        <taxon>Agaricineae</taxon>
        <taxon>Crepidotaceae</taxon>
        <taxon>Crepidotus</taxon>
    </lineage>
</organism>
<comment type="caution">
    <text evidence="1">The sequence shown here is derived from an EMBL/GenBank/DDBJ whole genome shotgun (WGS) entry which is preliminary data.</text>
</comment>
<accession>A0A9P6JKE8</accession>
<keyword evidence="2" id="KW-1185">Reference proteome</keyword>
<evidence type="ECO:0000313" key="1">
    <source>
        <dbReference type="EMBL" id="KAF9523893.1"/>
    </source>
</evidence>
<name>A0A9P6JKE8_9AGAR</name>
<reference evidence="1" key="1">
    <citation type="submission" date="2020-11" db="EMBL/GenBank/DDBJ databases">
        <authorList>
            <consortium name="DOE Joint Genome Institute"/>
            <person name="Ahrendt S."/>
            <person name="Riley R."/>
            <person name="Andreopoulos W."/>
            <person name="Labutti K."/>
            <person name="Pangilinan J."/>
            <person name="Ruiz-Duenas F.J."/>
            <person name="Barrasa J.M."/>
            <person name="Sanchez-Garcia M."/>
            <person name="Camarero S."/>
            <person name="Miyauchi S."/>
            <person name="Serrano A."/>
            <person name="Linde D."/>
            <person name="Babiker R."/>
            <person name="Drula E."/>
            <person name="Ayuso-Fernandez I."/>
            <person name="Pacheco R."/>
            <person name="Padilla G."/>
            <person name="Ferreira P."/>
            <person name="Barriuso J."/>
            <person name="Kellner H."/>
            <person name="Castanera R."/>
            <person name="Alfaro M."/>
            <person name="Ramirez L."/>
            <person name="Pisabarro A.G."/>
            <person name="Kuo A."/>
            <person name="Tritt A."/>
            <person name="Lipzen A."/>
            <person name="He G."/>
            <person name="Yan M."/>
            <person name="Ng V."/>
            <person name="Cullen D."/>
            <person name="Martin F."/>
            <person name="Rosso M.-N."/>
            <person name="Henrissat B."/>
            <person name="Hibbett D."/>
            <person name="Martinez A.T."/>
            <person name="Grigoriev I.V."/>
        </authorList>
    </citation>
    <scope>NUCLEOTIDE SEQUENCE</scope>
    <source>
        <strain evidence="1">CBS 506.95</strain>
    </source>
</reference>
<gene>
    <name evidence="1" type="ORF">CPB83DRAFT_862084</name>
</gene>